<accession>A0AAD9TLU9</accession>
<name>A0AAD9TLU9_9ROSI</name>
<gene>
    <name evidence="2" type="ORF">Ddye_026264</name>
</gene>
<dbReference type="EMBL" id="JANJYI010000008">
    <property type="protein sequence ID" value="KAK2638469.1"/>
    <property type="molecule type" value="Genomic_DNA"/>
</dbReference>
<feature type="region of interest" description="Disordered" evidence="1">
    <location>
        <begin position="46"/>
        <end position="108"/>
    </location>
</feature>
<evidence type="ECO:0000313" key="3">
    <source>
        <dbReference type="Proteomes" id="UP001280121"/>
    </source>
</evidence>
<proteinExistence type="predicted"/>
<evidence type="ECO:0000256" key="1">
    <source>
        <dbReference type="SAM" id="MobiDB-lite"/>
    </source>
</evidence>
<protein>
    <submittedName>
        <fullName evidence="2">Uncharacterized protein</fullName>
    </submittedName>
</protein>
<keyword evidence="3" id="KW-1185">Reference proteome</keyword>
<evidence type="ECO:0000313" key="2">
    <source>
        <dbReference type="EMBL" id="KAK2638469.1"/>
    </source>
</evidence>
<organism evidence="2 3">
    <name type="scientific">Dipteronia dyeriana</name>
    <dbReference type="NCBI Taxonomy" id="168575"/>
    <lineage>
        <taxon>Eukaryota</taxon>
        <taxon>Viridiplantae</taxon>
        <taxon>Streptophyta</taxon>
        <taxon>Embryophyta</taxon>
        <taxon>Tracheophyta</taxon>
        <taxon>Spermatophyta</taxon>
        <taxon>Magnoliopsida</taxon>
        <taxon>eudicotyledons</taxon>
        <taxon>Gunneridae</taxon>
        <taxon>Pentapetalae</taxon>
        <taxon>rosids</taxon>
        <taxon>malvids</taxon>
        <taxon>Sapindales</taxon>
        <taxon>Sapindaceae</taxon>
        <taxon>Hippocastanoideae</taxon>
        <taxon>Acereae</taxon>
        <taxon>Dipteronia</taxon>
    </lineage>
</organism>
<feature type="region of interest" description="Disordered" evidence="1">
    <location>
        <begin position="1"/>
        <end position="21"/>
    </location>
</feature>
<feature type="compositionally biased region" description="Basic and acidic residues" evidence="1">
    <location>
        <begin position="53"/>
        <end position="66"/>
    </location>
</feature>
<comment type="caution">
    <text evidence="2">The sequence shown here is derived from an EMBL/GenBank/DDBJ whole genome shotgun (WGS) entry which is preliminary data.</text>
</comment>
<reference evidence="2" key="1">
    <citation type="journal article" date="2023" name="Plant J.">
        <title>Genome sequences and population genomics provide insights into the demographic history, inbreeding, and mutation load of two 'living fossil' tree species of Dipteronia.</title>
        <authorList>
            <person name="Feng Y."/>
            <person name="Comes H.P."/>
            <person name="Chen J."/>
            <person name="Zhu S."/>
            <person name="Lu R."/>
            <person name="Zhang X."/>
            <person name="Li P."/>
            <person name="Qiu J."/>
            <person name="Olsen K.M."/>
            <person name="Qiu Y."/>
        </authorList>
    </citation>
    <scope>NUCLEOTIDE SEQUENCE</scope>
    <source>
        <strain evidence="2">KIB01</strain>
    </source>
</reference>
<sequence>MSWQSSLQGGPVKVQGKSGSLNAEDINEWWETKSYPQWACNEATIPRGIQRLETGEGKKKGLEKEKRAKRRASVEAATTEQQEEGFNIGTEPDTKPERHAPRRSAGHF</sequence>
<dbReference type="AlphaFoldDB" id="A0AAD9TLU9"/>
<dbReference type="Proteomes" id="UP001280121">
    <property type="component" value="Unassembled WGS sequence"/>
</dbReference>